<evidence type="ECO:0000256" key="4">
    <source>
        <dbReference type="RuleBase" id="RU003684"/>
    </source>
</evidence>
<keyword evidence="2" id="KW-0479">Metal-binding</keyword>
<dbReference type="RefSeq" id="WP_230821356.1">
    <property type="nucleotide sequence ID" value="NZ_JAJNCU010000002.1"/>
</dbReference>
<dbReference type="Proteomes" id="UP001549019">
    <property type="component" value="Unassembled WGS sequence"/>
</dbReference>
<evidence type="ECO:0000256" key="1">
    <source>
        <dbReference type="ARBA" id="ARBA00009227"/>
    </source>
</evidence>
<protein>
    <submittedName>
        <fullName evidence="5">Agmatinase</fullName>
        <ecNumber evidence="5">3.5.3.11</ecNumber>
    </submittedName>
</protein>
<dbReference type="Pfam" id="PF00491">
    <property type="entry name" value="Arginase"/>
    <property type="match status" value="1"/>
</dbReference>
<dbReference type="PROSITE" id="PS01053">
    <property type="entry name" value="ARGINASE_1"/>
    <property type="match status" value="1"/>
</dbReference>
<evidence type="ECO:0000313" key="5">
    <source>
        <dbReference type="EMBL" id="MET3111549.1"/>
    </source>
</evidence>
<name>A0ABV2EAX6_9STAP</name>
<dbReference type="InterPro" id="IPR020855">
    <property type="entry name" value="Ureohydrolase_Mn_BS"/>
</dbReference>
<reference evidence="5 6" key="1">
    <citation type="submission" date="2024-05" db="EMBL/GenBank/DDBJ databases">
        <title>Genomic Encyclopedia of Type Strains, Phase IV (KMG-IV): sequencing the most valuable type-strain genomes for metagenomic binning, comparative biology and taxonomic classification.</title>
        <authorList>
            <person name="Goeker M."/>
        </authorList>
    </citation>
    <scope>NUCLEOTIDE SEQUENCE [LARGE SCALE GENOMIC DNA]</scope>
    <source>
        <strain evidence="5 6">DSM 25286</strain>
    </source>
</reference>
<dbReference type="InterPro" id="IPR023696">
    <property type="entry name" value="Ureohydrolase_dom_sf"/>
</dbReference>
<dbReference type="Gene3D" id="3.40.800.10">
    <property type="entry name" value="Ureohydrolase domain"/>
    <property type="match status" value="1"/>
</dbReference>
<organism evidence="5 6">
    <name type="scientific">Salinicoccus halitifaciens</name>
    <dbReference type="NCBI Taxonomy" id="1073415"/>
    <lineage>
        <taxon>Bacteria</taxon>
        <taxon>Bacillati</taxon>
        <taxon>Bacillota</taxon>
        <taxon>Bacilli</taxon>
        <taxon>Bacillales</taxon>
        <taxon>Staphylococcaceae</taxon>
        <taxon>Salinicoccus</taxon>
    </lineage>
</organism>
<keyword evidence="3 4" id="KW-0378">Hydrolase</keyword>
<comment type="caution">
    <text evidence="5">The sequence shown here is derived from an EMBL/GenBank/DDBJ whole genome shotgun (WGS) entry which is preliminary data.</text>
</comment>
<dbReference type="PANTHER" id="PTHR11358">
    <property type="entry name" value="ARGINASE/AGMATINASE"/>
    <property type="match status" value="1"/>
</dbReference>
<dbReference type="NCBIfam" id="TIGR01230">
    <property type="entry name" value="agmatinase"/>
    <property type="match status" value="1"/>
</dbReference>
<sequence>MNSINMLAYAGHATFWGLPPSREVEGRDITVMGVPFELGLTRRPGARFGPRSIREASVHDMSMHYPWPYDIKEENDLIDYGDVGYDLGETRLNYMLEESYKHASKILAGGSKLLTIGGDHTVAYSTIRAAKEKHGKLSLLHIDSHQESLPGSSNKISRNSFAHDLAEEGAIDPGTSVQAYVRTSMPKDFEYNIIYAKEAMTQGPEALAEKVKSVIGDNPVYLTFDIDALDPAFAPGTATPVPGGPSTREMRLFLEHLAGLNIVAADLVEVTPSYDSGEMTAVAAASIGKDLLHLLAGNKA</sequence>
<evidence type="ECO:0000313" key="6">
    <source>
        <dbReference type="Proteomes" id="UP001549019"/>
    </source>
</evidence>
<accession>A0ABV2EAX6</accession>
<dbReference type="PANTHER" id="PTHR11358:SF26">
    <property type="entry name" value="GUANIDINO ACID HYDROLASE, MITOCHONDRIAL"/>
    <property type="match status" value="1"/>
</dbReference>
<dbReference type="PROSITE" id="PS51409">
    <property type="entry name" value="ARGINASE_2"/>
    <property type="match status" value="1"/>
</dbReference>
<evidence type="ECO:0000256" key="2">
    <source>
        <dbReference type="ARBA" id="ARBA00022723"/>
    </source>
</evidence>
<dbReference type="InterPro" id="IPR005925">
    <property type="entry name" value="Agmatinase-rel"/>
</dbReference>
<dbReference type="PRINTS" id="PR00116">
    <property type="entry name" value="ARGINASE"/>
</dbReference>
<dbReference type="GO" id="GO:0008783">
    <property type="term" value="F:agmatinase activity"/>
    <property type="evidence" value="ECO:0007669"/>
    <property type="project" value="UniProtKB-EC"/>
</dbReference>
<comment type="similarity">
    <text evidence="1">Belongs to the arginase family. Agmatinase subfamily.</text>
</comment>
<dbReference type="SUPFAM" id="SSF52768">
    <property type="entry name" value="Arginase/deacetylase"/>
    <property type="match status" value="1"/>
</dbReference>
<dbReference type="EMBL" id="JBDZDV010000005">
    <property type="protein sequence ID" value="MET3111549.1"/>
    <property type="molecule type" value="Genomic_DNA"/>
</dbReference>
<dbReference type="EC" id="3.5.3.11" evidence="5"/>
<proteinExistence type="inferred from homology"/>
<evidence type="ECO:0000256" key="3">
    <source>
        <dbReference type="ARBA" id="ARBA00022801"/>
    </source>
</evidence>
<keyword evidence="6" id="KW-1185">Reference proteome</keyword>
<dbReference type="InterPro" id="IPR006035">
    <property type="entry name" value="Ureohydrolase"/>
</dbReference>
<dbReference type="PIRSF" id="PIRSF036979">
    <property type="entry name" value="Arginase"/>
    <property type="match status" value="1"/>
</dbReference>
<gene>
    <name evidence="5" type="ORF">ABHD89_001964</name>
</gene>